<feature type="domain" description="Sialidase" evidence="1">
    <location>
        <begin position="195"/>
        <end position="363"/>
    </location>
</feature>
<dbReference type="PANTHER" id="PTHR43752">
    <property type="entry name" value="BNR/ASP-BOX REPEAT FAMILY PROTEIN"/>
    <property type="match status" value="1"/>
</dbReference>
<sequence>MRLISFITIAWSLLLSKPFFQETSIFPFQNKHVHASSIIETPNGDLLACWFYGSGERTANDVLIQGSRLKKGTKIWESVFEMADTPGLPDCNPVLWVDKKDKLWLFWIAVRANRWENSMLRYRTSTNYMRKGAPEWGWQDDIILKPGDTFAEAIHAGFDRYVDEPMWAEYALPYSKLIVKAAKEPEKRQKGWMTRIHPISLSSGRILLPLYSDGYNVSIVAISDDQGNNWKASNPIVGLGPIQPTLVPKKNGSIVAYMRDSGLEPKRILKSISEDSGETWSFATDTQIPNPSSSVEVLVLKNGHWVMACNDTEEGRHQMAILLSTDEGTSWLWKRYIGQAPKNRNISFAYPSLIQSSNGLIHISYSFKTDEGKTIQHASFNEEWITVKTR</sequence>
<dbReference type="AlphaFoldDB" id="A0A382CGA4"/>
<dbReference type="PANTHER" id="PTHR43752:SF2">
    <property type="entry name" value="BNR_ASP-BOX REPEAT FAMILY PROTEIN"/>
    <property type="match status" value="1"/>
</dbReference>
<name>A0A382CGA4_9ZZZZ</name>
<dbReference type="EMBL" id="UINC01034266">
    <property type="protein sequence ID" value="SVB24832.1"/>
    <property type="molecule type" value="Genomic_DNA"/>
</dbReference>
<dbReference type="InterPro" id="IPR036278">
    <property type="entry name" value="Sialidase_sf"/>
</dbReference>
<feature type="domain" description="Sialidase" evidence="1">
    <location>
        <begin position="44"/>
        <end position="131"/>
    </location>
</feature>
<organism evidence="2">
    <name type="scientific">marine metagenome</name>
    <dbReference type="NCBI Taxonomy" id="408172"/>
    <lineage>
        <taxon>unclassified sequences</taxon>
        <taxon>metagenomes</taxon>
        <taxon>ecological metagenomes</taxon>
    </lineage>
</organism>
<dbReference type="CDD" id="cd15482">
    <property type="entry name" value="Sialidase_non-viral"/>
    <property type="match status" value="1"/>
</dbReference>
<dbReference type="Pfam" id="PF13088">
    <property type="entry name" value="BNR_2"/>
    <property type="match status" value="2"/>
</dbReference>
<reference evidence="2" key="1">
    <citation type="submission" date="2018-05" db="EMBL/GenBank/DDBJ databases">
        <authorList>
            <person name="Lanie J.A."/>
            <person name="Ng W.-L."/>
            <person name="Kazmierczak K.M."/>
            <person name="Andrzejewski T.M."/>
            <person name="Davidsen T.M."/>
            <person name="Wayne K.J."/>
            <person name="Tettelin H."/>
            <person name="Glass J.I."/>
            <person name="Rusch D."/>
            <person name="Podicherti R."/>
            <person name="Tsui H.-C.T."/>
            <person name="Winkler M.E."/>
        </authorList>
    </citation>
    <scope>NUCLEOTIDE SEQUENCE</scope>
</reference>
<dbReference type="Gene3D" id="2.120.10.10">
    <property type="match status" value="1"/>
</dbReference>
<dbReference type="SUPFAM" id="SSF50939">
    <property type="entry name" value="Sialidases"/>
    <property type="match status" value="1"/>
</dbReference>
<evidence type="ECO:0000313" key="2">
    <source>
        <dbReference type="EMBL" id="SVB24832.1"/>
    </source>
</evidence>
<accession>A0A382CGA4</accession>
<protein>
    <recommendedName>
        <fullName evidence="1">Sialidase domain-containing protein</fullName>
    </recommendedName>
</protein>
<gene>
    <name evidence="2" type="ORF">METZ01_LOCUS177686</name>
</gene>
<evidence type="ECO:0000259" key="1">
    <source>
        <dbReference type="Pfam" id="PF13088"/>
    </source>
</evidence>
<proteinExistence type="predicted"/>
<dbReference type="InterPro" id="IPR011040">
    <property type="entry name" value="Sialidase"/>
</dbReference>